<evidence type="ECO:0000256" key="5">
    <source>
        <dbReference type="PROSITE-ProRule" id="PRU00325"/>
    </source>
</evidence>
<dbReference type="PANTHER" id="PTHR31669">
    <property type="entry name" value="PROTEIN FAR1-RELATED SEQUENCE 10-RELATED"/>
    <property type="match status" value="1"/>
</dbReference>
<keyword evidence="6" id="KW-0539">Nucleus</keyword>
<evidence type="ECO:0000256" key="3">
    <source>
        <dbReference type="ARBA" id="ARBA00022771"/>
    </source>
</evidence>
<dbReference type="InterPro" id="IPR006564">
    <property type="entry name" value="Znf_PMZ"/>
</dbReference>
<evidence type="ECO:0000256" key="1">
    <source>
        <dbReference type="ARBA" id="ARBA00005889"/>
    </source>
</evidence>
<dbReference type="Pfam" id="PF04434">
    <property type="entry name" value="SWIM"/>
    <property type="match status" value="1"/>
</dbReference>
<dbReference type="InterPro" id="IPR004330">
    <property type="entry name" value="FAR1_DNA_bnd_dom"/>
</dbReference>
<comment type="similarity">
    <text evidence="1 6">Belongs to the FHY3/FAR1 family.</text>
</comment>
<reference evidence="10" key="1">
    <citation type="submission" date="2013-09" db="EMBL/GenBank/DDBJ databases">
        <title>Corchorus olitorius genome sequencing.</title>
        <authorList>
            <person name="Alam M."/>
            <person name="Haque M.S."/>
            <person name="Islam M.S."/>
            <person name="Emdad E.M."/>
            <person name="Islam M.M."/>
            <person name="Ahmed B."/>
            <person name="Halim A."/>
            <person name="Hossen Q.M.M."/>
            <person name="Hossain M.Z."/>
            <person name="Ahmed R."/>
            <person name="Khan M.M."/>
            <person name="Islam R."/>
            <person name="Rashid M.M."/>
            <person name="Khan S.A."/>
            <person name="Rahman M.S."/>
            <person name="Alam M."/>
            <person name="Yahiya A.S."/>
            <person name="Khan M.S."/>
            <person name="Azam M.S."/>
            <person name="Haque T."/>
            <person name="Lashkar M.Z.H."/>
            <person name="Akhand A.I."/>
            <person name="Morshed G."/>
            <person name="Roy S."/>
            <person name="Uddin K.S."/>
            <person name="Rabeya T."/>
            <person name="Hossain A.S."/>
            <person name="Chowdhury A."/>
            <person name="Snigdha A.R."/>
            <person name="Mortoza M.S."/>
            <person name="Matin S.A."/>
            <person name="Hoque S.M.E."/>
            <person name="Islam M.K."/>
            <person name="Roy D.K."/>
            <person name="Haider R."/>
            <person name="Moosa M.M."/>
            <person name="Elias S.M."/>
            <person name="Hasan A.M."/>
            <person name="Jahan S."/>
            <person name="Shafiuddin M."/>
            <person name="Mahmood N."/>
            <person name="Shommy N.S."/>
        </authorList>
    </citation>
    <scope>NUCLEOTIDE SEQUENCE [LARGE SCALE GENOMIC DNA]</scope>
    <source>
        <strain evidence="10">cv. O-4</strain>
    </source>
</reference>
<evidence type="ECO:0000256" key="7">
    <source>
        <dbReference type="SAM" id="MobiDB-lite"/>
    </source>
</evidence>
<accession>A0A1R3J3R7</accession>
<keyword evidence="2 6" id="KW-0479">Metal-binding</keyword>
<dbReference type="GO" id="GO:0006355">
    <property type="term" value="P:regulation of DNA-templated transcription"/>
    <property type="evidence" value="ECO:0007669"/>
    <property type="project" value="UniProtKB-UniRule"/>
</dbReference>
<dbReference type="Pfam" id="PF03101">
    <property type="entry name" value="FAR1"/>
    <property type="match status" value="1"/>
</dbReference>
<evidence type="ECO:0000259" key="8">
    <source>
        <dbReference type="PROSITE" id="PS50966"/>
    </source>
</evidence>
<name>A0A1R3J3R7_9ROSI</name>
<sequence length="588" mass="67399">MNDKDLETILSDDYPIDDEDIDNDKNEQNSVSSSKNNVEQPSLKYSMYSGPLEPCQGMEFEELEDAHTCYNSYARRHGFGIRKNHTRLSQKDDRSLIGVEYVCTREGFRHKKYKKRRRVNPEPAETRIGCKTRMYLKRGNDKWVVSSFVTDHNHELLTPKSVPPRKIMSVLTKESGGDWNAGCVPMDAPTTIITDDCPSMKNAIAQYGLEENGWMKYLYMRREKWVPAFLRTTFCAGMSTTQRSESMNKFFKDYVRSSTLVSDFVHQYDKALNAHYQNEKEKNVKTKSSKAILKTCYKMEANAAKHYTRKMFYKFQDELFSSQNYRASKDRDEGEKKIYKVIPHGKERPIHEVSLDISDNKTICTCLKFEFVGILCRHILAIFVKKSLVNSLPKCFILERWTIDAKRHTVPDIAGVDVIQADTQISSTLMRNSLMMQFLEVAENGSKSRRKYEHLSHSLQRIHEEILAISDENEENLEASVPIPNFEATNLDESNIVMTLQDPLHVRSRGRPKSLRAKNPKENQSRPSGIKRKCTMCKAKGHNKTTCPSLKPSLTAGILLSSAVGVKQNSSSISILQLSYVVNVSNFK</sequence>
<dbReference type="OrthoDB" id="1002538at2759"/>
<comment type="subcellular location">
    <subcellularLocation>
        <location evidence="6">Nucleus</location>
    </subcellularLocation>
</comment>
<keyword evidence="4 6" id="KW-0862">Zinc</keyword>
<feature type="compositionally biased region" description="Polar residues" evidence="7">
    <location>
        <begin position="28"/>
        <end position="40"/>
    </location>
</feature>
<evidence type="ECO:0000256" key="4">
    <source>
        <dbReference type="ARBA" id="ARBA00022833"/>
    </source>
</evidence>
<dbReference type="PANTHER" id="PTHR31669:SF293">
    <property type="entry name" value="PROTEIN FAR1-RELATED SEQUENCE"/>
    <property type="match status" value="1"/>
</dbReference>
<dbReference type="Proteomes" id="UP000187203">
    <property type="component" value="Unassembled WGS sequence"/>
</dbReference>
<protein>
    <recommendedName>
        <fullName evidence="6">Protein FAR1-RELATED SEQUENCE</fullName>
    </recommendedName>
</protein>
<gene>
    <name evidence="9" type="ORF">COLO4_19755</name>
</gene>
<keyword evidence="3 5" id="KW-0863">Zinc-finger</keyword>
<feature type="compositionally biased region" description="Basic residues" evidence="7">
    <location>
        <begin position="507"/>
        <end position="518"/>
    </location>
</feature>
<dbReference type="EMBL" id="AWUE01016764">
    <property type="protein sequence ID" value="OMO89454.1"/>
    <property type="molecule type" value="Genomic_DNA"/>
</dbReference>
<dbReference type="PROSITE" id="PS50966">
    <property type="entry name" value="ZF_SWIM"/>
    <property type="match status" value="1"/>
</dbReference>
<keyword evidence="10" id="KW-1185">Reference proteome</keyword>
<proteinExistence type="inferred from homology"/>
<dbReference type="SMART" id="SM00575">
    <property type="entry name" value="ZnF_PMZ"/>
    <property type="match status" value="1"/>
</dbReference>
<dbReference type="InterPro" id="IPR007527">
    <property type="entry name" value="Znf_SWIM"/>
</dbReference>
<feature type="region of interest" description="Disordered" evidence="7">
    <location>
        <begin position="1"/>
        <end position="45"/>
    </location>
</feature>
<feature type="region of interest" description="Disordered" evidence="7">
    <location>
        <begin position="507"/>
        <end position="530"/>
    </location>
</feature>
<dbReference type="InterPro" id="IPR031052">
    <property type="entry name" value="FHY3/FAR1"/>
</dbReference>
<dbReference type="GO" id="GO:0008270">
    <property type="term" value="F:zinc ion binding"/>
    <property type="evidence" value="ECO:0007669"/>
    <property type="project" value="UniProtKB-UniRule"/>
</dbReference>
<feature type="domain" description="SWIM-type" evidence="8">
    <location>
        <begin position="351"/>
        <end position="387"/>
    </location>
</feature>
<dbReference type="AlphaFoldDB" id="A0A1R3J3R7"/>
<dbReference type="GO" id="GO:0005634">
    <property type="term" value="C:nucleus"/>
    <property type="evidence" value="ECO:0007669"/>
    <property type="project" value="UniProtKB-SubCell"/>
</dbReference>
<dbReference type="STRING" id="93759.A0A1R3J3R7"/>
<evidence type="ECO:0000313" key="10">
    <source>
        <dbReference type="Proteomes" id="UP000187203"/>
    </source>
</evidence>
<evidence type="ECO:0000256" key="2">
    <source>
        <dbReference type="ARBA" id="ARBA00022723"/>
    </source>
</evidence>
<evidence type="ECO:0000256" key="6">
    <source>
        <dbReference type="RuleBase" id="RU367018"/>
    </source>
</evidence>
<comment type="function">
    <text evidence="6">Putative transcription activator involved in regulating light control of development.</text>
</comment>
<evidence type="ECO:0000313" key="9">
    <source>
        <dbReference type="EMBL" id="OMO89454.1"/>
    </source>
</evidence>
<organism evidence="9 10">
    <name type="scientific">Corchorus olitorius</name>
    <dbReference type="NCBI Taxonomy" id="93759"/>
    <lineage>
        <taxon>Eukaryota</taxon>
        <taxon>Viridiplantae</taxon>
        <taxon>Streptophyta</taxon>
        <taxon>Embryophyta</taxon>
        <taxon>Tracheophyta</taxon>
        <taxon>Spermatophyta</taxon>
        <taxon>Magnoliopsida</taxon>
        <taxon>eudicotyledons</taxon>
        <taxon>Gunneridae</taxon>
        <taxon>Pentapetalae</taxon>
        <taxon>rosids</taxon>
        <taxon>malvids</taxon>
        <taxon>Malvales</taxon>
        <taxon>Malvaceae</taxon>
        <taxon>Grewioideae</taxon>
        <taxon>Apeibeae</taxon>
        <taxon>Corchorus</taxon>
    </lineage>
</organism>
<comment type="caution">
    <text evidence="9">The sequence shown here is derived from an EMBL/GenBank/DDBJ whole genome shotgun (WGS) entry which is preliminary data.</text>
</comment>